<dbReference type="Pfam" id="PF00550">
    <property type="entry name" value="PP-binding"/>
    <property type="match status" value="1"/>
</dbReference>
<dbReference type="SUPFAM" id="SSF47336">
    <property type="entry name" value="ACP-like"/>
    <property type="match status" value="1"/>
</dbReference>
<evidence type="ECO:0000256" key="7">
    <source>
        <dbReference type="ARBA" id="ARBA00022630"/>
    </source>
</evidence>
<dbReference type="SUPFAM" id="SSF56645">
    <property type="entry name" value="Acyl-CoA dehydrogenase NM domain-like"/>
    <property type="match status" value="1"/>
</dbReference>
<dbReference type="Pfam" id="PF00501">
    <property type="entry name" value="AMP-binding"/>
    <property type="match status" value="1"/>
</dbReference>
<evidence type="ECO:0000256" key="4">
    <source>
        <dbReference type="ARBA" id="ARBA00022450"/>
    </source>
</evidence>
<dbReference type="PROSITE" id="PS50075">
    <property type="entry name" value="CARRIER"/>
    <property type="match status" value="1"/>
</dbReference>
<dbReference type="Pfam" id="PF02771">
    <property type="entry name" value="Acyl-CoA_dh_N"/>
    <property type="match status" value="1"/>
</dbReference>
<comment type="similarity">
    <text evidence="2">Belongs to the ATP-dependent AMP-binding enzyme family.</text>
</comment>
<comment type="cofactor">
    <cofactor evidence="1">
        <name>FAD</name>
        <dbReference type="ChEBI" id="CHEBI:57692"/>
    </cofactor>
</comment>
<dbReference type="InterPro" id="IPR036250">
    <property type="entry name" value="AcylCo_DH-like_C"/>
</dbReference>
<keyword evidence="14" id="KW-1185">Reference proteome</keyword>
<evidence type="ECO:0000313" key="14">
    <source>
        <dbReference type="Proteomes" id="UP000660708"/>
    </source>
</evidence>
<gene>
    <name evidence="13" type="ORF">PPEP_a0329</name>
</gene>
<evidence type="ECO:0000256" key="11">
    <source>
        <dbReference type="SAM" id="MobiDB-lite"/>
    </source>
</evidence>
<dbReference type="PROSITE" id="PS00455">
    <property type="entry name" value="AMP_BINDING"/>
    <property type="match status" value="1"/>
</dbReference>
<keyword evidence="10" id="KW-0443">Lipid metabolism</keyword>
<dbReference type="GO" id="GO:0016874">
    <property type="term" value="F:ligase activity"/>
    <property type="evidence" value="ECO:0007669"/>
    <property type="project" value="UniProtKB-KW"/>
</dbReference>
<dbReference type="InterPro" id="IPR009075">
    <property type="entry name" value="AcylCo_DH/oxidase_C"/>
</dbReference>
<organism evidence="13 14">
    <name type="scientific">Pseudoalteromonas peptidolytica F12-50-A1</name>
    <dbReference type="NCBI Taxonomy" id="1315280"/>
    <lineage>
        <taxon>Bacteria</taxon>
        <taxon>Pseudomonadati</taxon>
        <taxon>Pseudomonadota</taxon>
        <taxon>Gammaproteobacteria</taxon>
        <taxon>Alteromonadales</taxon>
        <taxon>Pseudoalteromonadaceae</taxon>
        <taxon>Pseudoalteromonas</taxon>
    </lineage>
</organism>
<evidence type="ECO:0000256" key="1">
    <source>
        <dbReference type="ARBA" id="ARBA00001974"/>
    </source>
</evidence>
<dbReference type="InterPro" id="IPR046373">
    <property type="entry name" value="Acyl-CoA_Oxase/DH_mid-dom_sf"/>
</dbReference>
<dbReference type="AlphaFoldDB" id="A0A8I0MU58"/>
<dbReference type="InterPro" id="IPR040097">
    <property type="entry name" value="FAAL/FAAC"/>
</dbReference>
<dbReference type="GO" id="GO:0016627">
    <property type="term" value="F:oxidoreductase activity, acting on the CH-CH group of donors"/>
    <property type="evidence" value="ECO:0007669"/>
    <property type="project" value="InterPro"/>
</dbReference>
<dbReference type="Gene3D" id="1.10.540.10">
    <property type="entry name" value="Acyl-CoA dehydrogenase/oxidase, N-terminal domain"/>
    <property type="match status" value="1"/>
</dbReference>
<evidence type="ECO:0000256" key="3">
    <source>
        <dbReference type="ARBA" id="ARBA00009347"/>
    </source>
</evidence>
<keyword evidence="8" id="KW-0274">FAD</keyword>
<dbReference type="PANTHER" id="PTHR22754:SF32">
    <property type="entry name" value="DISCO-INTERACTING PROTEIN 2"/>
    <property type="match status" value="1"/>
</dbReference>
<dbReference type="Gene3D" id="1.20.140.10">
    <property type="entry name" value="Butyryl-CoA Dehydrogenase, subunit A, domain 3"/>
    <property type="match status" value="1"/>
</dbReference>
<feature type="compositionally biased region" description="Polar residues" evidence="11">
    <location>
        <begin position="1232"/>
        <end position="1242"/>
    </location>
</feature>
<dbReference type="GO" id="GO:0071766">
    <property type="term" value="P:Actinobacterium-type cell wall biogenesis"/>
    <property type="evidence" value="ECO:0007669"/>
    <property type="project" value="UniProtKB-ARBA"/>
</dbReference>
<keyword evidence="7" id="KW-0285">Flavoprotein</keyword>
<evidence type="ECO:0000256" key="5">
    <source>
        <dbReference type="ARBA" id="ARBA00022553"/>
    </source>
</evidence>
<evidence type="ECO:0000256" key="9">
    <source>
        <dbReference type="ARBA" id="ARBA00022832"/>
    </source>
</evidence>
<dbReference type="Pfam" id="PF00441">
    <property type="entry name" value="Acyl-CoA_dh_1"/>
    <property type="match status" value="1"/>
</dbReference>
<dbReference type="Proteomes" id="UP000660708">
    <property type="component" value="Unassembled WGS sequence"/>
</dbReference>
<comment type="caution">
    <text evidence="13">The sequence shown here is derived from an EMBL/GenBank/DDBJ whole genome shotgun (WGS) entry which is preliminary data.</text>
</comment>
<dbReference type="InterPro" id="IPR036736">
    <property type="entry name" value="ACP-like_sf"/>
</dbReference>
<comment type="similarity">
    <text evidence="3">Belongs to the acyl-CoA dehydrogenase family.</text>
</comment>
<reference evidence="13 14" key="1">
    <citation type="submission" date="2015-06" db="EMBL/GenBank/DDBJ databases">
        <title>Genome sequence of Pseudoalteromonas peptidolytica.</title>
        <authorList>
            <person name="Xie B.-B."/>
            <person name="Rong J.-C."/>
            <person name="Qin Q.-L."/>
            <person name="Zhang Y.-Z."/>
        </authorList>
    </citation>
    <scope>NUCLEOTIDE SEQUENCE [LARGE SCALE GENOMIC DNA]</scope>
    <source>
        <strain evidence="13 14">F12-50-A1</strain>
    </source>
</reference>
<evidence type="ECO:0000256" key="8">
    <source>
        <dbReference type="ARBA" id="ARBA00022827"/>
    </source>
</evidence>
<dbReference type="PROSITE" id="PS00012">
    <property type="entry name" value="PHOSPHOPANTETHEINE"/>
    <property type="match status" value="1"/>
</dbReference>
<dbReference type="SUPFAM" id="SSF56801">
    <property type="entry name" value="Acetyl-CoA synthetase-like"/>
    <property type="match status" value="1"/>
</dbReference>
<dbReference type="InterPro" id="IPR045851">
    <property type="entry name" value="AMP-bd_C_sf"/>
</dbReference>
<dbReference type="InterPro" id="IPR006091">
    <property type="entry name" value="Acyl-CoA_Oxase/DH_mid-dom"/>
</dbReference>
<dbReference type="SMART" id="SM01294">
    <property type="entry name" value="PKS_PP_betabranch"/>
    <property type="match status" value="1"/>
</dbReference>
<dbReference type="GO" id="GO:0008610">
    <property type="term" value="P:lipid biosynthetic process"/>
    <property type="evidence" value="ECO:0007669"/>
    <property type="project" value="InterPro"/>
</dbReference>
<dbReference type="EMBL" id="AQHF01000020">
    <property type="protein sequence ID" value="MBE0345448.1"/>
    <property type="molecule type" value="Genomic_DNA"/>
</dbReference>
<dbReference type="InterPro" id="IPR009100">
    <property type="entry name" value="AcylCoA_DH/oxidase_NM_dom_sf"/>
</dbReference>
<accession>A0A8I0MU58</accession>
<dbReference type="PANTHER" id="PTHR22754">
    <property type="entry name" value="DISCO-INTERACTING PROTEIN 2 DIP2 -RELATED"/>
    <property type="match status" value="1"/>
</dbReference>
<evidence type="ECO:0000256" key="2">
    <source>
        <dbReference type="ARBA" id="ARBA00006432"/>
    </source>
</evidence>
<dbReference type="GO" id="GO:0006631">
    <property type="term" value="P:fatty acid metabolic process"/>
    <property type="evidence" value="ECO:0007669"/>
    <property type="project" value="UniProtKB-KW"/>
</dbReference>
<evidence type="ECO:0000256" key="10">
    <source>
        <dbReference type="ARBA" id="ARBA00023098"/>
    </source>
</evidence>
<dbReference type="FunFam" id="3.40.50.12780:FF:000013">
    <property type="entry name" value="Long-chain-fatty-acid--AMP ligase FadD32"/>
    <property type="match status" value="1"/>
</dbReference>
<keyword evidence="9" id="KW-0276">Fatty acid metabolism</keyword>
<dbReference type="InterPro" id="IPR020806">
    <property type="entry name" value="PKS_PP-bd"/>
</dbReference>
<dbReference type="InterPro" id="IPR025110">
    <property type="entry name" value="AMP-bd_C"/>
</dbReference>
<dbReference type="InterPro" id="IPR042099">
    <property type="entry name" value="ANL_N_sf"/>
</dbReference>
<keyword evidence="4" id="KW-0596">Phosphopantetheine</keyword>
<dbReference type="Gene3D" id="2.40.110.10">
    <property type="entry name" value="Butyryl-CoA Dehydrogenase, subunit A, domain 2"/>
    <property type="match status" value="1"/>
</dbReference>
<dbReference type="CDD" id="cd05931">
    <property type="entry name" value="FAAL"/>
    <property type="match status" value="1"/>
</dbReference>
<evidence type="ECO:0000313" key="13">
    <source>
        <dbReference type="EMBL" id="MBE0345448.1"/>
    </source>
</evidence>
<feature type="domain" description="Carrier" evidence="12">
    <location>
        <begin position="1135"/>
        <end position="1209"/>
    </location>
</feature>
<dbReference type="InterPro" id="IPR000873">
    <property type="entry name" value="AMP-dep_synth/lig_dom"/>
</dbReference>
<evidence type="ECO:0000256" key="6">
    <source>
        <dbReference type="ARBA" id="ARBA00022598"/>
    </source>
</evidence>
<proteinExistence type="inferred from homology"/>
<keyword evidence="6" id="KW-0436">Ligase</keyword>
<dbReference type="SUPFAM" id="SSF47203">
    <property type="entry name" value="Acyl-CoA dehydrogenase C-terminal domain-like"/>
    <property type="match status" value="1"/>
</dbReference>
<dbReference type="CDD" id="cd00567">
    <property type="entry name" value="ACAD"/>
    <property type="match status" value="1"/>
</dbReference>
<dbReference type="GO" id="GO:0050660">
    <property type="term" value="F:flavin adenine dinucleotide binding"/>
    <property type="evidence" value="ECO:0007669"/>
    <property type="project" value="InterPro"/>
</dbReference>
<dbReference type="InterPro" id="IPR037069">
    <property type="entry name" value="AcylCoA_DH/ox_N_sf"/>
</dbReference>
<dbReference type="Gene3D" id="1.10.1200.10">
    <property type="entry name" value="ACP-like"/>
    <property type="match status" value="1"/>
</dbReference>
<dbReference type="GO" id="GO:0031177">
    <property type="term" value="F:phosphopantetheine binding"/>
    <property type="evidence" value="ECO:0007669"/>
    <property type="project" value="InterPro"/>
</dbReference>
<feature type="region of interest" description="Disordered" evidence="11">
    <location>
        <begin position="1216"/>
        <end position="1244"/>
    </location>
</feature>
<protein>
    <recommendedName>
        <fullName evidence="12">Carrier domain-containing protein</fullName>
    </recommendedName>
</protein>
<keyword evidence="5" id="KW-0597">Phosphoprotein</keyword>
<dbReference type="InterPro" id="IPR013786">
    <property type="entry name" value="AcylCoA_DH/ox_N"/>
</dbReference>
<dbReference type="RefSeq" id="WP_147388996.1">
    <property type="nucleotide sequence ID" value="NZ_AQHF01000020.1"/>
</dbReference>
<evidence type="ECO:0000259" key="12">
    <source>
        <dbReference type="PROSITE" id="PS50075"/>
    </source>
</evidence>
<dbReference type="Pfam" id="PF23024">
    <property type="entry name" value="AMP-dom_DIP2-like"/>
    <property type="match status" value="1"/>
</dbReference>
<dbReference type="SMART" id="SM00823">
    <property type="entry name" value="PKS_PP"/>
    <property type="match status" value="1"/>
</dbReference>
<dbReference type="InterPro" id="IPR009081">
    <property type="entry name" value="PP-bd_ACP"/>
</dbReference>
<dbReference type="Pfam" id="PF02770">
    <property type="entry name" value="Acyl-CoA_dh_M"/>
    <property type="match status" value="1"/>
</dbReference>
<dbReference type="Gene3D" id="3.40.50.12780">
    <property type="entry name" value="N-terminal domain of ligase-like"/>
    <property type="match status" value="1"/>
</dbReference>
<dbReference type="Gene3D" id="3.30.300.30">
    <property type="match status" value="1"/>
</dbReference>
<dbReference type="InterPro" id="IPR020845">
    <property type="entry name" value="AMP-binding_CS"/>
</dbReference>
<name>A0A8I0MU58_9GAMM</name>
<sequence>MNYNNRSNENEFVGDSKALTYVSLIQEHAKNKPHDTAFEFIRSKDIDDVESLSFLQLLQYSKQISSVLLKQPKLGAVVIAVPTGKFFITSLLGCFISKRIAIPQVLPDSAANLTNLEKVVEDAGATTIVCLRQHEDKLKSQFEQQLITGALSILIIDELSFEGLSDESFDLPIIHPQDIAYLQYTSGSTGSPKGVIIKHENLIANLESIKSAYGFDSSLVCVSWLPPFHDMGLVGCYLTPTYNGGKSVVFSSTNFLKRPLMWLEAISKFKGTYLAGPNFSFDYCVRKAAGKDLSHINLSTLDKMINGAEPVKAETLNRFIEVFKPLGLRSDVFYASYGMAECVLFTSAERYTGQSVPYQGIGRVSCGISQDQHEILIVDPETHEVCGDGNIGEIWIAGPSVCSGYYKKSETINAVFNNTVAGNSNQFFRTGDLGFKSEAKLYITGRIKETIIIRGKNFYPHDIEASVTKVDALCKVNECAVFSSSHQDEEKVVVVQKLNTVKVSEAEAHALLKKISVALSVHHGLQVAELVIVKRIPKTTSGKIQRTKIRQMYEANELDIICLVNETATAEVQQRPATAIDLQQSQHKANELIEWLQDYSSRRINSQLIDERRCIPPYVVMDFSTQGILGLLVPPEQGGVGLSTTDTFKVVSALASVDLTLALFVGLHQVLGIRPILMSAKPAIRSQFVSELAQGRMLAAFALTEPSAGSDPRQIKLTAKKVDGGWRLSGEKIWSGNAAWSNLINVFALAFDNEQALGMTGFVVDSNSVGIQQGPEALTMGFRGMVQNKIYFNDVFVPDERMLGTLGKGFDVAKDAMMLGRAGIAAMAIGTMRRSLAVMQRYASKRIISTGRLSDNPETQKKITAHAFALSASEALLERVSMLTDLQQNVPDEMFAIVKYIVTEFAWHCVDDAMQMLGGRGYIESNGFAQVYRDTRLLRVFEGPTETLQVFVGASYLANPDNLSVFIADADGSDKLQSAFKAHILEVERALQNTSVPAKKKELLLNHTIGWLAGLYCAKAALSVSTQVDDSAKALVANWLDMQIEKEIFVLQKNIATVYEKSEMAVVTQLLKKAQSQTLDSEQSAPGGDYTLDVLLRSSDTPSAKQILSDANVSHMEQTQQNTIDEQLSTQSNSAEIASFLKKWIANKAKKPLSEIDEHEQFAAYGLDSVDAVELIEAIENQYQLDIDATAAWSYPTIQTLANYIKQYITTPPEPVASTGAGSAPQGFAKQVQEQPASTSELSNEELLAMLESEL</sequence>
<dbReference type="InterPro" id="IPR006162">
    <property type="entry name" value="Ppantetheine_attach_site"/>
</dbReference>